<reference evidence="2 3" key="1">
    <citation type="submission" date="2018-11" db="EMBL/GenBank/DDBJ databases">
        <title>Chitinophaga lutea sp.nov., isolate from arsenic contaminated soil.</title>
        <authorList>
            <person name="Zong Y."/>
        </authorList>
    </citation>
    <scope>NUCLEOTIDE SEQUENCE [LARGE SCALE GENOMIC DNA]</scope>
    <source>
        <strain evidence="2 3">ZY74</strain>
    </source>
</reference>
<name>A0A3N4PL83_9BACT</name>
<organism evidence="2 3">
    <name type="scientific">Chitinophaga lutea</name>
    <dbReference type="NCBI Taxonomy" id="2488634"/>
    <lineage>
        <taxon>Bacteria</taxon>
        <taxon>Pseudomonadati</taxon>
        <taxon>Bacteroidota</taxon>
        <taxon>Chitinophagia</taxon>
        <taxon>Chitinophagales</taxon>
        <taxon>Chitinophagaceae</taxon>
        <taxon>Chitinophaga</taxon>
    </lineage>
</organism>
<dbReference type="RefSeq" id="WP_123847319.1">
    <property type="nucleotide sequence ID" value="NZ_RPDH01000002.1"/>
</dbReference>
<evidence type="ECO:0000256" key="1">
    <source>
        <dbReference type="SAM" id="SignalP"/>
    </source>
</evidence>
<feature type="signal peptide" evidence="1">
    <location>
        <begin position="1"/>
        <end position="22"/>
    </location>
</feature>
<sequence>MALRYLIPGLILTLFSCLTAGAQTKYAVKVTNLGNKTGKLYIGWYGNAGTFMKRDKTVFAKVVPVSGKSEVLVEFDRIPAGKYAISVFLDENGNGELDTNLVGIPREKYGFSNNVLPAMRAATYEEAVFEVKDAPGNLSIKLK</sequence>
<dbReference type="Proteomes" id="UP000278351">
    <property type="component" value="Unassembled WGS sequence"/>
</dbReference>
<dbReference type="PROSITE" id="PS51257">
    <property type="entry name" value="PROKAR_LIPOPROTEIN"/>
    <property type="match status" value="1"/>
</dbReference>
<dbReference type="EMBL" id="RPDH01000002">
    <property type="protein sequence ID" value="RPE08318.1"/>
    <property type="molecule type" value="Genomic_DNA"/>
</dbReference>
<dbReference type="OrthoDB" id="9788332at2"/>
<dbReference type="Pfam" id="PF09912">
    <property type="entry name" value="DUF2141"/>
    <property type="match status" value="1"/>
</dbReference>
<dbReference type="AlphaFoldDB" id="A0A3N4PL83"/>
<gene>
    <name evidence="2" type="ORF">EGT74_14775</name>
</gene>
<evidence type="ECO:0000313" key="3">
    <source>
        <dbReference type="Proteomes" id="UP000278351"/>
    </source>
</evidence>
<keyword evidence="3" id="KW-1185">Reference proteome</keyword>
<keyword evidence="1" id="KW-0732">Signal</keyword>
<protein>
    <submittedName>
        <fullName evidence="2">DUF2141 domain-containing protein</fullName>
    </submittedName>
</protein>
<proteinExistence type="predicted"/>
<comment type="caution">
    <text evidence="2">The sequence shown here is derived from an EMBL/GenBank/DDBJ whole genome shotgun (WGS) entry which is preliminary data.</text>
</comment>
<dbReference type="InterPro" id="IPR018673">
    <property type="entry name" value="DUF2141"/>
</dbReference>
<accession>A0A3N4PL83</accession>
<evidence type="ECO:0000313" key="2">
    <source>
        <dbReference type="EMBL" id="RPE08318.1"/>
    </source>
</evidence>
<feature type="chain" id="PRO_5018019499" evidence="1">
    <location>
        <begin position="23"/>
        <end position="143"/>
    </location>
</feature>